<dbReference type="Pfam" id="PF02338">
    <property type="entry name" value="OTU"/>
    <property type="match status" value="1"/>
</dbReference>
<dbReference type="EMBL" id="CAMXCT020000846">
    <property type="protein sequence ID" value="CAL1137304.1"/>
    <property type="molecule type" value="Genomic_DNA"/>
</dbReference>
<sequence length="1829" mass="206603">VVEHDIMSVKVGRRALAFCCDQLLQLLVVVTGQFANWRQGSDKECVPCVWLVSRRVANRRGREGMHSELNDVLAAQSSDFPVTVMGDWNELPHEKAHLTHWYAQEDGQPVASSWASNRSFLPGNVGLHDWKVALEQAWANIPAAEVEAAKQQRLDNGSLRCSSGAVKVIILRWMLLTLLRKICGKLPAEQLVPVQALMGGLVMRSRHGHVGIDTALSSLEDAFHRKKGILEQHVGLSQAVFLDDRTYVAVNAAQVVEEKLEEREEEEEEKQVEDEEEEAEEDPLQRRLGWPSLQGGRVYGEAVLQDMAHVRSVILENAQPCVCVPPGTGTAILEAKPDVFEEDPEAQHQVQRRATKFIHASGTQAGMSSTSIVVPAGQLRLVQSGVDKSSKLLEGLTKLLSSFESVEEEDSFDTDEADQALLVELQRLISRKPRRLRAEDWQVKIATTPNETETLLQTEKRLVLAPARCESAPEMWALLGSAPAVKATVVIPEHQSIDEFQTSLDTETRTARVPFVVNGVLKLQKVLLMCKGGAEAPRFVQKEVAVKREETARNTVVLRASTHRQLVRNLDAVQKNPGLAVRRWIHETKWCNATQIGDTWGWNQSGAIISGVMRVDVRVAPALLKLSGQRHAQNRWFFEPLRFADPLPKPFNLLPETCWMREPGASLEQNAAACEKQAVINGLGVRLGSTHVGVRQVPSQCDAPRPRTWKATNVPRFLDVEDFQLLMEKAGFDQCEPLEKFRWRQHTGFVFKAIRADTDLVNVQYGDHAISVCARGRKPPVRRTVNQLPGEKRVQFRSVPKDDRHDPTALMDSVVATGENAEETESTLFGPPDAYMEGSEEVQVAPKRPQSVSPQKGPAKKQKPTDNIPKALKEIANPGNGDCLFWALSHGLTAAGGKEKSPLQCRALAVAHLTKYQDSYARHWDGCFPCQGNKEIPDRDFSVHLQELAQQGAWGSALEVTAFSMTVDRPIFLYAVDNESTRTYVFNKQSQRKPLYLKYDKNQEHFTCLVPEQHFEPDLANVIEGPHTGLRGAAKSAMMLQLMLAANVRKCGVRPVLSLPESDKGVPSSVQVQLVATEWQHDVVEDGDVESNPGPSSSSSCTFWSINTRGREGAYRTLDLLASTKPHIVALQETNMDKEEAQQFSRIAASRGYRAWHVTRQARIDTWNRVHQRGGVSLLVRQDIRAAHQHAALDDCGELLAVDFCTISFICVYQRPNVAAPGLDPLINEFLVGQRPDTPVILAGDWNEVPDANDLTCWYVQQEGQAVPSDICVHCDYDLSAKMIGTRGLHPKNIGQAEWTKTLAAMWQPDIPCTDTEQEWQQFNSQVERTSVQAARRLGLQCAAPPAFRNKGSEPAFAENGIDLNFQCTCRTFRWRRLVKLLGRIKEFRRQLVTEKQQPSLLNNILRTWPRDLPQHSCDWSVNEEIIRQKLQDEVESTRQERFRTWQSKMLAAKKDATKWLQGHKMIVSSSLSYDQNGETKTVFGPTEGLQKLHDFWNRIWTRPSTMNVDESLNMWQQFGVSHDLQFFALNAEDLHNSAARLKGSSGGVDGWSGSEVAAWPVEIWQTYAELLCRWQERRQWPQAWQHMRQVHIPKHGRSLAGGSVHVADMRPIAVQSVLWRVVASAITRSEEPSPGVVWVVPKATWGHFFHVPKMSQLYASFKQCMFAHKQGAPDLQKILYGHRADLDFMAGFYACGALRRVMMKGMLIWEQRPTRGTWQSTVRRWLDALGWREVAPWHWTHDALRYFMRWSQLVPLRQVDRSKLLEKFDHLVRESWRFCLFSSFLQRQRRDARALRDPLQRRLASPSPREGCFYNDMVITHMARVRAE</sequence>
<protein>
    <recommendedName>
        <fullName evidence="2">OTU domain-containing protein</fullName>
    </recommendedName>
</protein>
<accession>A0A9P1FNL5</accession>
<dbReference type="EMBL" id="CAMXCT030000846">
    <property type="protein sequence ID" value="CAL4771241.1"/>
    <property type="molecule type" value="Genomic_DNA"/>
</dbReference>
<gene>
    <name evidence="3" type="ORF">C1SCF055_LOCUS11498</name>
</gene>
<evidence type="ECO:0000256" key="1">
    <source>
        <dbReference type="SAM" id="MobiDB-lite"/>
    </source>
</evidence>
<dbReference type="InterPro" id="IPR005135">
    <property type="entry name" value="Endo/exonuclease/phosphatase"/>
</dbReference>
<dbReference type="InterPro" id="IPR038765">
    <property type="entry name" value="Papain-like_cys_pep_sf"/>
</dbReference>
<evidence type="ECO:0000259" key="2">
    <source>
        <dbReference type="PROSITE" id="PS50802"/>
    </source>
</evidence>
<dbReference type="Pfam" id="PF03372">
    <property type="entry name" value="Exo_endo_phos"/>
    <property type="match status" value="1"/>
</dbReference>
<feature type="region of interest" description="Disordered" evidence="1">
    <location>
        <begin position="259"/>
        <end position="287"/>
    </location>
</feature>
<feature type="compositionally biased region" description="Acidic residues" evidence="1">
    <location>
        <begin position="263"/>
        <end position="282"/>
    </location>
</feature>
<dbReference type="EMBL" id="CAMXCT010000846">
    <property type="protein sequence ID" value="CAI3983929.1"/>
    <property type="molecule type" value="Genomic_DNA"/>
</dbReference>
<feature type="region of interest" description="Disordered" evidence="1">
    <location>
        <begin position="819"/>
        <end position="866"/>
    </location>
</feature>
<dbReference type="SUPFAM" id="SSF54001">
    <property type="entry name" value="Cysteine proteinases"/>
    <property type="match status" value="1"/>
</dbReference>
<dbReference type="GO" id="GO:0003824">
    <property type="term" value="F:catalytic activity"/>
    <property type="evidence" value="ECO:0007669"/>
    <property type="project" value="InterPro"/>
</dbReference>
<dbReference type="PROSITE" id="PS50802">
    <property type="entry name" value="OTU"/>
    <property type="match status" value="1"/>
</dbReference>
<feature type="non-terminal residue" evidence="3">
    <location>
        <position position="1"/>
    </location>
</feature>
<dbReference type="InterPro" id="IPR003323">
    <property type="entry name" value="OTU_dom"/>
</dbReference>
<dbReference type="Proteomes" id="UP001152797">
    <property type="component" value="Unassembled WGS sequence"/>
</dbReference>
<dbReference type="OrthoDB" id="408245at2759"/>
<keyword evidence="5" id="KW-1185">Reference proteome</keyword>
<evidence type="ECO:0000313" key="4">
    <source>
        <dbReference type="EMBL" id="CAL4771241.1"/>
    </source>
</evidence>
<proteinExistence type="predicted"/>
<comment type="caution">
    <text evidence="3">The sequence shown here is derived from an EMBL/GenBank/DDBJ whole genome shotgun (WGS) entry which is preliminary data.</text>
</comment>
<name>A0A9P1FNL5_9DINO</name>
<reference evidence="3" key="1">
    <citation type="submission" date="2022-10" db="EMBL/GenBank/DDBJ databases">
        <authorList>
            <person name="Chen Y."/>
            <person name="Dougan E. K."/>
            <person name="Chan C."/>
            <person name="Rhodes N."/>
            <person name="Thang M."/>
        </authorList>
    </citation>
    <scope>NUCLEOTIDE SEQUENCE</scope>
</reference>
<evidence type="ECO:0000313" key="5">
    <source>
        <dbReference type="Proteomes" id="UP001152797"/>
    </source>
</evidence>
<dbReference type="InterPro" id="IPR036691">
    <property type="entry name" value="Endo/exonu/phosph_ase_sf"/>
</dbReference>
<organism evidence="3">
    <name type="scientific">Cladocopium goreaui</name>
    <dbReference type="NCBI Taxonomy" id="2562237"/>
    <lineage>
        <taxon>Eukaryota</taxon>
        <taxon>Sar</taxon>
        <taxon>Alveolata</taxon>
        <taxon>Dinophyceae</taxon>
        <taxon>Suessiales</taxon>
        <taxon>Symbiodiniaceae</taxon>
        <taxon>Cladocopium</taxon>
    </lineage>
</organism>
<evidence type="ECO:0000313" key="3">
    <source>
        <dbReference type="EMBL" id="CAI3983929.1"/>
    </source>
</evidence>
<dbReference type="Gene3D" id="3.90.70.80">
    <property type="match status" value="1"/>
</dbReference>
<feature type="domain" description="OTU" evidence="2">
    <location>
        <begin position="872"/>
        <end position="1012"/>
    </location>
</feature>
<feature type="non-terminal residue" evidence="3">
    <location>
        <position position="1829"/>
    </location>
</feature>
<dbReference type="CDD" id="cd22744">
    <property type="entry name" value="OTU"/>
    <property type="match status" value="1"/>
</dbReference>
<dbReference type="SUPFAM" id="SSF56219">
    <property type="entry name" value="DNase I-like"/>
    <property type="match status" value="1"/>
</dbReference>
<reference evidence="4 5" key="2">
    <citation type="submission" date="2024-05" db="EMBL/GenBank/DDBJ databases">
        <authorList>
            <person name="Chen Y."/>
            <person name="Shah S."/>
            <person name="Dougan E. K."/>
            <person name="Thang M."/>
            <person name="Chan C."/>
        </authorList>
    </citation>
    <scope>NUCLEOTIDE SEQUENCE [LARGE SCALE GENOMIC DNA]</scope>
</reference>
<dbReference type="Gene3D" id="3.60.10.10">
    <property type="entry name" value="Endonuclease/exonuclease/phosphatase"/>
    <property type="match status" value="1"/>
</dbReference>